<sequence>MRTLWLMPLLGLCSTSIARRNEQVDDILRWIHGPTPDTAPWTAQDGGSPEKPSTNVHARSSAGYRFLNRSTEKFAVNGTNVPDVAYDVGESYAGLLPITDMKDERDHLYFWFFPTVNEEHKEKKEIVVWLNGGPACSSLLGFLQENGPFLWQPGTRKPVKNPWSWHELTNVVWIEQPVSVGFSKGTSTVKNEDDVARQFMGFWKNFVDTFSLQGYKVYIAAESYGGIYGSFISSHMINANDSKYFDVGGMIIYNGIVFDEMVQSNVIIPSFVEQHHNLLALDDATMRQIRTTSEACGFGAYERKYLTYPPSGPAPIYPPPGQVPPNGTVQADCESLFYFIYTKAVAANPCFSVYNIGDRCPKVHDPLLEEPYFDRQDVKMAINAPLDVKWSRCTRQVFNLSHMDESLPPGNYELPNVIDRTNNVILAHGFMDAVLPLNGLLLGIQNMTWGSLLGFQTRPSDPFYVPLYGFDHGRGKYYGESNPGGSGVVGTSHHERGLTLVVTQLAGHQGPASAPASAFRHLEKLLGRVRNLSSAIPFTLPGLLNVTQMTEPLGKGTVAIPCMERGC</sequence>
<keyword evidence="5" id="KW-0325">Glycoprotein</keyword>
<evidence type="ECO:0000313" key="7">
    <source>
        <dbReference type="EMBL" id="KYK54412.1"/>
    </source>
</evidence>
<evidence type="ECO:0000256" key="6">
    <source>
        <dbReference type="RuleBase" id="RU361156"/>
    </source>
</evidence>
<evidence type="ECO:0000256" key="2">
    <source>
        <dbReference type="ARBA" id="ARBA00022645"/>
    </source>
</evidence>
<evidence type="ECO:0000256" key="5">
    <source>
        <dbReference type="ARBA" id="ARBA00023180"/>
    </source>
</evidence>
<accession>A0A151GBC4</accession>
<evidence type="ECO:0000313" key="8">
    <source>
        <dbReference type="Proteomes" id="UP000076580"/>
    </source>
</evidence>
<dbReference type="Gene3D" id="3.40.50.1820">
    <property type="entry name" value="alpha/beta hydrolase"/>
    <property type="match status" value="1"/>
</dbReference>
<dbReference type="InterPro" id="IPR029058">
    <property type="entry name" value="AB_hydrolase_fold"/>
</dbReference>
<dbReference type="InterPro" id="IPR001563">
    <property type="entry name" value="Peptidase_S10"/>
</dbReference>
<dbReference type="EC" id="3.4.16.-" evidence="6"/>
<keyword evidence="8" id="KW-1185">Reference proteome</keyword>
<dbReference type="GO" id="GO:0004185">
    <property type="term" value="F:serine-type carboxypeptidase activity"/>
    <property type="evidence" value="ECO:0007669"/>
    <property type="project" value="UniProtKB-UniRule"/>
</dbReference>
<dbReference type="PANTHER" id="PTHR11802">
    <property type="entry name" value="SERINE PROTEASE FAMILY S10 SERINE CARBOXYPEPTIDASE"/>
    <property type="match status" value="1"/>
</dbReference>
<dbReference type="InParanoid" id="A0A151GBC4"/>
<gene>
    <name evidence="7" type="ORF">DCS_06370</name>
</gene>
<dbReference type="Proteomes" id="UP000076580">
    <property type="component" value="Chromosome 03"/>
</dbReference>
<name>A0A151GBC4_DRECN</name>
<evidence type="ECO:0000256" key="4">
    <source>
        <dbReference type="ARBA" id="ARBA00022801"/>
    </source>
</evidence>
<dbReference type="PRINTS" id="PR00724">
    <property type="entry name" value="CRBOXYPTASEC"/>
</dbReference>
<proteinExistence type="inferred from homology"/>
<dbReference type="AlphaFoldDB" id="A0A151GBC4"/>
<dbReference type="SUPFAM" id="SSF53474">
    <property type="entry name" value="alpha/beta-Hydrolases"/>
    <property type="match status" value="1"/>
</dbReference>
<dbReference type="EMBL" id="LAYC01000003">
    <property type="protein sequence ID" value="KYK54412.1"/>
    <property type="molecule type" value="Genomic_DNA"/>
</dbReference>
<protein>
    <recommendedName>
        <fullName evidence="6">Carboxypeptidase</fullName>
        <ecNumber evidence="6">3.4.16.-</ecNumber>
    </recommendedName>
</protein>
<dbReference type="PANTHER" id="PTHR11802:SF479">
    <property type="entry name" value="CARBOXYPEPTIDASE"/>
    <property type="match status" value="1"/>
</dbReference>
<dbReference type="GeneID" id="63719013"/>
<dbReference type="Pfam" id="PF00450">
    <property type="entry name" value="Peptidase_S10"/>
    <property type="match status" value="1"/>
</dbReference>
<reference evidence="7 8" key="1">
    <citation type="journal article" date="2016" name="Sci. Rep.">
        <title>Insights into Adaptations to a Near-Obligate Nematode Endoparasitic Lifestyle from the Finished Genome of Drechmeria coniospora.</title>
        <authorList>
            <person name="Zhang L."/>
            <person name="Zhou Z."/>
            <person name="Guo Q."/>
            <person name="Fokkens L."/>
            <person name="Miskei M."/>
            <person name="Pocsi I."/>
            <person name="Zhang W."/>
            <person name="Chen M."/>
            <person name="Wang L."/>
            <person name="Sun Y."/>
            <person name="Donzelli B.G."/>
            <person name="Gibson D.M."/>
            <person name="Nelson D.R."/>
            <person name="Luo J.G."/>
            <person name="Rep M."/>
            <person name="Liu H."/>
            <person name="Yang S."/>
            <person name="Wang J."/>
            <person name="Krasnoff S.B."/>
            <person name="Xu Y."/>
            <person name="Molnar I."/>
            <person name="Lin M."/>
        </authorList>
    </citation>
    <scope>NUCLEOTIDE SEQUENCE [LARGE SCALE GENOMIC DNA]</scope>
    <source>
        <strain evidence="7 8">ARSEF 6962</strain>
    </source>
</reference>
<organism evidence="7 8">
    <name type="scientific">Drechmeria coniospora</name>
    <name type="common">Nematophagous fungus</name>
    <name type="synonym">Meria coniospora</name>
    <dbReference type="NCBI Taxonomy" id="98403"/>
    <lineage>
        <taxon>Eukaryota</taxon>
        <taxon>Fungi</taxon>
        <taxon>Dikarya</taxon>
        <taxon>Ascomycota</taxon>
        <taxon>Pezizomycotina</taxon>
        <taxon>Sordariomycetes</taxon>
        <taxon>Hypocreomycetidae</taxon>
        <taxon>Hypocreales</taxon>
        <taxon>Ophiocordycipitaceae</taxon>
        <taxon>Drechmeria</taxon>
    </lineage>
</organism>
<feature type="chain" id="PRO_5007358722" description="Carboxypeptidase" evidence="6">
    <location>
        <begin position="19"/>
        <end position="567"/>
    </location>
</feature>
<comment type="similarity">
    <text evidence="1 6">Belongs to the peptidase S10 family.</text>
</comment>
<evidence type="ECO:0000256" key="3">
    <source>
        <dbReference type="ARBA" id="ARBA00022670"/>
    </source>
</evidence>
<feature type="signal peptide" evidence="6">
    <location>
        <begin position="1"/>
        <end position="18"/>
    </location>
</feature>
<dbReference type="GO" id="GO:0006508">
    <property type="term" value="P:proteolysis"/>
    <property type="evidence" value="ECO:0007669"/>
    <property type="project" value="UniProtKB-KW"/>
</dbReference>
<keyword evidence="3 6" id="KW-0645">Protease</keyword>
<dbReference type="PROSITE" id="PS00131">
    <property type="entry name" value="CARBOXYPEPT_SER_SER"/>
    <property type="match status" value="1"/>
</dbReference>
<dbReference type="RefSeq" id="XP_040653764.1">
    <property type="nucleotide sequence ID" value="XM_040803660.1"/>
</dbReference>
<keyword evidence="2 6" id="KW-0121">Carboxypeptidase</keyword>
<keyword evidence="6" id="KW-0732">Signal</keyword>
<keyword evidence="4 6" id="KW-0378">Hydrolase</keyword>
<evidence type="ECO:0000256" key="1">
    <source>
        <dbReference type="ARBA" id="ARBA00009431"/>
    </source>
</evidence>
<dbReference type="InterPro" id="IPR018202">
    <property type="entry name" value="Ser_caboxypep_ser_AS"/>
</dbReference>
<comment type="caution">
    <text evidence="7">The sequence shown here is derived from an EMBL/GenBank/DDBJ whole genome shotgun (WGS) entry which is preliminary data.</text>
</comment>